<evidence type="ECO:0000313" key="12">
    <source>
        <dbReference type="Proteomes" id="UP001470230"/>
    </source>
</evidence>
<feature type="transmembrane region" description="Helical" evidence="10">
    <location>
        <begin position="406"/>
        <end position="426"/>
    </location>
</feature>
<comment type="similarity">
    <text evidence="4 10">Belongs to the OST1 family.</text>
</comment>
<gene>
    <name evidence="11" type="ORF">M9Y10_009370</name>
</gene>
<keyword evidence="9 10" id="KW-0472">Membrane</keyword>
<evidence type="ECO:0000256" key="1">
    <source>
        <dbReference type="ARBA" id="ARBA00002791"/>
    </source>
</evidence>
<evidence type="ECO:0000256" key="6">
    <source>
        <dbReference type="ARBA" id="ARBA00022729"/>
    </source>
</evidence>
<evidence type="ECO:0000256" key="5">
    <source>
        <dbReference type="ARBA" id="ARBA00022692"/>
    </source>
</evidence>
<reference evidence="11 12" key="1">
    <citation type="submission" date="2024-04" db="EMBL/GenBank/DDBJ databases">
        <title>Tritrichomonas musculus Genome.</title>
        <authorList>
            <person name="Alves-Ferreira E."/>
            <person name="Grigg M."/>
            <person name="Lorenzi H."/>
            <person name="Galac M."/>
        </authorList>
    </citation>
    <scope>NUCLEOTIDE SEQUENCE [LARGE SCALE GENOMIC DNA]</scope>
    <source>
        <strain evidence="11 12">EAF2021</strain>
    </source>
</reference>
<evidence type="ECO:0000256" key="3">
    <source>
        <dbReference type="ARBA" id="ARBA00004922"/>
    </source>
</evidence>
<dbReference type="Pfam" id="PF04597">
    <property type="entry name" value="Ribophorin_I"/>
    <property type="match status" value="1"/>
</dbReference>
<keyword evidence="7 10" id="KW-0256">Endoplasmic reticulum</keyword>
<evidence type="ECO:0000256" key="9">
    <source>
        <dbReference type="ARBA" id="ARBA00023136"/>
    </source>
</evidence>
<evidence type="ECO:0000256" key="8">
    <source>
        <dbReference type="ARBA" id="ARBA00022989"/>
    </source>
</evidence>
<comment type="subunit">
    <text evidence="10">Component of the oligosaccharyltransferase (OST) complex.</text>
</comment>
<dbReference type="EMBL" id="JAPFFF010000015">
    <property type="protein sequence ID" value="KAK8866408.1"/>
    <property type="molecule type" value="Genomic_DNA"/>
</dbReference>
<comment type="function">
    <text evidence="1 10">Subunit of the oligosaccharyl transferase (OST) complex that catalyzes the initial transfer of a defined glycan (Glc(3)Man(9)GlcNAc(2) in eukaryotes) from the lipid carrier dolichol-pyrophosphate to an asparagine residue within an Asn-X-Ser/Thr consensus motif in nascent polypeptide chains, the first step in protein N-glycosylation. N-glycosylation occurs cotranslationally and the complex associates with the Sec61 complex at the channel-forming translocon complex that mediates protein translocation across the endoplasmic reticulum (ER). All subunits are required for a maximal enzyme activity.</text>
</comment>
<dbReference type="PANTHER" id="PTHR21049">
    <property type="entry name" value="RIBOPHORIN I"/>
    <property type="match status" value="1"/>
</dbReference>
<comment type="caution">
    <text evidence="11">The sequence shown here is derived from an EMBL/GenBank/DDBJ whole genome shotgun (WGS) entry which is preliminary data.</text>
</comment>
<comment type="subcellular location">
    <subcellularLocation>
        <location evidence="2 10">Endoplasmic reticulum membrane</location>
        <topology evidence="2 10">Single-pass type I membrane protein</topology>
    </subcellularLocation>
</comment>
<comment type="pathway">
    <text evidence="3 10">Protein modification; protein glycosylation.</text>
</comment>
<keyword evidence="12" id="KW-1185">Reference proteome</keyword>
<evidence type="ECO:0000256" key="2">
    <source>
        <dbReference type="ARBA" id="ARBA00004115"/>
    </source>
</evidence>
<evidence type="ECO:0000256" key="10">
    <source>
        <dbReference type="RuleBase" id="RU361143"/>
    </source>
</evidence>
<accession>A0ABR2IQ07</accession>
<sequence length="435" mass="49149">MFSLLFFSLASAASKFVNTDIQRQYSINQNLITVTVTAEVTNKGDQSAREYTFSVTPREAQYIGHTTASFIRKNARSFENSLKITNNGNNFIVDLNREVAPGESFTIFFAYTLGDYFRFVRQKVSLNQKMQLYFATSRYYNSPYETLKSTIHIKGISKGQILKKTEDPELTVQTNLIKLSVDHSEINDNNKNDLFEVEFQTSGSLPRIDVINSRTVVSHWGKTKQSAFYSITNAGPKFVGEFNRIDFTQQSPCYLQNLDMRPPSGSYNFWASDESGLLQKDMYLHGDSLEIPLRGPMLSSWKATFTVGWTIDTAKFVSGHYTYTAPLLTPFITAPVTEATAEIILPEGAKVKNVSVPVDANVTQLTEVHNLDFNGRVVIRIEIDNLSSEDIVPIKIDYSLDYSYNFLKILLLGSAFSVFFCGIAIFRRLDFSIKV</sequence>
<dbReference type="Proteomes" id="UP001470230">
    <property type="component" value="Unassembled WGS sequence"/>
</dbReference>
<evidence type="ECO:0000256" key="4">
    <source>
        <dbReference type="ARBA" id="ARBA00008905"/>
    </source>
</evidence>
<dbReference type="PANTHER" id="PTHR21049:SF0">
    <property type="entry name" value="DOLICHYL-DIPHOSPHOOLIGOSACCHARIDE--PROTEIN GLYCOSYLTRANSFERASE SUBUNIT 1"/>
    <property type="match status" value="1"/>
</dbReference>
<feature type="chain" id="PRO_5044954327" description="Dolichyl-diphosphooligosaccharide--protein glycosyltransferase subunit 1" evidence="10">
    <location>
        <begin position="20"/>
        <end position="435"/>
    </location>
</feature>
<evidence type="ECO:0000313" key="11">
    <source>
        <dbReference type="EMBL" id="KAK8866408.1"/>
    </source>
</evidence>
<dbReference type="InterPro" id="IPR007676">
    <property type="entry name" value="Ribophorin_I"/>
</dbReference>
<keyword evidence="8 10" id="KW-1133">Transmembrane helix</keyword>
<proteinExistence type="inferred from homology"/>
<protein>
    <recommendedName>
        <fullName evidence="10">Dolichyl-diphosphooligosaccharide--protein glycosyltransferase subunit 1</fullName>
    </recommendedName>
</protein>
<feature type="signal peptide" evidence="10">
    <location>
        <begin position="1"/>
        <end position="19"/>
    </location>
</feature>
<name>A0ABR2IQ07_9EUKA</name>
<evidence type="ECO:0000256" key="7">
    <source>
        <dbReference type="ARBA" id="ARBA00022824"/>
    </source>
</evidence>
<organism evidence="11 12">
    <name type="scientific">Tritrichomonas musculus</name>
    <dbReference type="NCBI Taxonomy" id="1915356"/>
    <lineage>
        <taxon>Eukaryota</taxon>
        <taxon>Metamonada</taxon>
        <taxon>Parabasalia</taxon>
        <taxon>Tritrichomonadida</taxon>
        <taxon>Tritrichomonadidae</taxon>
        <taxon>Tritrichomonas</taxon>
    </lineage>
</organism>
<keyword evidence="5 10" id="KW-0812">Transmembrane</keyword>
<keyword evidence="6 10" id="KW-0732">Signal</keyword>